<comment type="caution">
    <text evidence="4">The sequence shown here is derived from an EMBL/GenBank/DDBJ whole genome shotgun (WGS) entry which is preliminary data.</text>
</comment>
<keyword evidence="1" id="KW-0808">Transferase</keyword>
<evidence type="ECO:0000256" key="2">
    <source>
        <dbReference type="ARBA" id="ARBA00022695"/>
    </source>
</evidence>
<evidence type="ECO:0000313" key="5">
    <source>
        <dbReference type="Proteomes" id="UP000648239"/>
    </source>
</evidence>
<dbReference type="InterPro" id="IPR050385">
    <property type="entry name" value="Archaeal_FAD_synthase"/>
</dbReference>
<proteinExistence type="predicted"/>
<dbReference type="PANTHER" id="PTHR43793:SF2">
    <property type="entry name" value="BIFUNCTIONAL PROTEIN HLDE"/>
    <property type="match status" value="1"/>
</dbReference>
<dbReference type="Gene3D" id="3.40.50.620">
    <property type="entry name" value="HUPs"/>
    <property type="match status" value="1"/>
</dbReference>
<accession>A0A8J6Y7W8</accession>
<dbReference type="EMBL" id="JACXWD010000015">
    <property type="protein sequence ID" value="MBD3867736.1"/>
    <property type="molecule type" value="Genomic_DNA"/>
</dbReference>
<dbReference type="PANTHER" id="PTHR43793">
    <property type="entry name" value="FAD SYNTHASE"/>
    <property type="match status" value="1"/>
</dbReference>
<dbReference type="Proteomes" id="UP000648239">
    <property type="component" value="Unassembled WGS sequence"/>
</dbReference>
<dbReference type="InterPro" id="IPR004821">
    <property type="entry name" value="Cyt_trans-like"/>
</dbReference>
<protein>
    <submittedName>
        <fullName evidence="4">Adenylyltransferase/cytidyltransferase family protein</fullName>
    </submittedName>
</protein>
<dbReference type="SUPFAM" id="SSF52374">
    <property type="entry name" value="Nucleotidylyl transferase"/>
    <property type="match status" value="1"/>
</dbReference>
<dbReference type="GO" id="GO:0016779">
    <property type="term" value="F:nucleotidyltransferase activity"/>
    <property type="evidence" value="ECO:0007669"/>
    <property type="project" value="UniProtKB-KW"/>
</dbReference>
<evidence type="ECO:0000313" key="4">
    <source>
        <dbReference type="EMBL" id="MBD3867736.1"/>
    </source>
</evidence>
<name>A0A8J6Y7W8_9BACT</name>
<organism evidence="4 5">
    <name type="scientific">Candidatus Polarisedimenticola svalbardensis</name>
    <dbReference type="NCBI Taxonomy" id="2886004"/>
    <lineage>
        <taxon>Bacteria</taxon>
        <taxon>Pseudomonadati</taxon>
        <taxon>Acidobacteriota</taxon>
        <taxon>Candidatus Polarisedimenticolia</taxon>
        <taxon>Candidatus Polarisedimenticolales</taxon>
        <taxon>Candidatus Polarisedimenticolaceae</taxon>
        <taxon>Candidatus Polarisedimenticola</taxon>
    </lineage>
</organism>
<dbReference type="Pfam" id="PF01467">
    <property type="entry name" value="CTP_transf_like"/>
    <property type="match status" value="1"/>
</dbReference>
<feature type="domain" description="Cytidyltransferase-like" evidence="3">
    <location>
        <begin position="21"/>
        <end position="115"/>
    </location>
</feature>
<keyword evidence="2 4" id="KW-0548">Nucleotidyltransferase</keyword>
<evidence type="ECO:0000259" key="3">
    <source>
        <dbReference type="Pfam" id="PF01467"/>
    </source>
</evidence>
<gene>
    <name evidence="4" type="ORF">IFK94_06405</name>
</gene>
<evidence type="ECO:0000256" key="1">
    <source>
        <dbReference type="ARBA" id="ARBA00022679"/>
    </source>
</evidence>
<dbReference type="AlphaFoldDB" id="A0A8J6Y7W8"/>
<sequence length="153" mass="16612">MNPGLAEQAAAWRRDGKTIALANGLFDILHVGHLRYLEAAALEADILVVAVNSDRSARELKGAGRPLVPERERVELLAGFRCVDHAVVFDGATVGEVLEALRPDVHCKGTDYSPKTVPERGVAERLGIRIAIVGDTKRHATRDMVARIRGDQS</sequence>
<reference evidence="4 5" key="1">
    <citation type="submission" date="2020-08" db="EMBL/GenBank/DDBJ databases">
        <title>Acidobacteriota in marine sediments use diverse sulfur dissimilation pathways.</title>
        <authorList>
            <person name="Wasmund K."/>
        </authorList>
    </citation>
    <scope>NUCLEOTIDE SEQUENCE [LARGE SCALE GENOMIC DNA]</scope>
    <source>
        <strain evidence="4">MAG AM4</strain>
    </source>
</reference>
<dbReference type="NCBIfam" id="TIGR00125">
    <property type="entry name" value="cyt_tran_rel"/>
    <property type="match status" value="1"/>
</dbReference>
<dbReference type="InterPro" id="IPR014729">
    <property type="entry name" value="Rossmann-like_a/b/a_fold"/>
</dbReference>